<keyword evidence="9" id="KW-0456">Lyase</keyword>
<comment type="subcellular location">
    <subcellularLocation>
        <location evidence="2">Membrane</location>
        <topology evidence="2">Single-pass membrane protein</topology>
    </subcellularLocation>
</comment>
<evidence type="ECO:0000256" key="1">
    <source>
        <dbReference type="ARBA" id="ARBA00001436"/>
    </source>
</evidence>
<dbReference type="PANTHER" id="PTHR11920:SF494">
    <property type="entry name" value="ATRIAL NATRIURETIC PEPTIDE RECEPTOR 2"/>
    <property type="match status" value="1"/>
</dbReference>
<dbReference type="InterPro" id="IPR050401">
    <property type="entry name" value="Cyclic_nucleotide_synthase"/>
</dbReference>
<dbReference type="PANTHER" id="PTHR11920">
    <property type="entry name" value="GUANYLYL CYCLASE"/>
    <property type="match status" value="1"/>
</dbReference>
<evidence type="ECO:0000256" key="7">
    <source>
        <dbReference type="ARBA" id="ARBA00023136"/>
    </source>
</evidence>
<dbReference type="PROSITE" id="PS50011">
    <property type="entry name" value="PROTEIN_KINASE_DOM"/>
    <property type="match status" value="1"/>
</dbReference>
<dbReference type="InterPro" id="IPR001054">
    <property type="entry name" value="A/G_cyclase"/>
</dbReference>
<evidence type="ECO:0000256" key="8">
    <source>
        <dbReference type="ARBA" id="ARBA00023180"/>
    </source>
</evidence>
<organism evidence="13 14">
    <name type="scientific">Cordylochernes scorpioides</name>
    <dbReference type="NCBI Taxonomy" id="51811"/>
    <lineage>
        <taxon>Eukaryota</taxon>
        <taxon>Metazoa</taxon>
        <taxon>Ecdysozoa</taxon>
        <taxon>Arthropoda</taxon>
        <taxon>Chelicerata</taxon>
        <taxon>Arachnida</taxon>
        <taxon>Pseudoscorpiones</taxon>
        <taxon>Cheliferoidea</taxon>
        <taxon>Chernetidae</taxon>
        <taxon>Cordylochernes</taxon>
    </lineage>
</organism>
<keyword evidence="10" id="KW-0141">cGMP biosynthesis</keyword>
<evidence type="ECO:0000313" key="14">
    <source>
        <dbReference type="Proteomes" id="UP001235939"/>
    </source>
</evidence>
<comment type="catalytic activity">
    <reaction evidence="1">
        <text>GTP = 3',5'-cyclic GMP + diphosphate</text>
        <dbReference type="Rhea" id="RHEA:13665"/>
        <dbReference type="ChEBI" id="CHEBI:33019"/>
        <dbReference type="ChEBI" id="CHEBI:37565"/>
        <dbReference type="ChEBI" id="CHEBI:57746"/>
        <dbReference type="EC" id="4.6.1.2"/>
    </reaction>
</comment>
<keyword evidence="5" id="KW-0547">Nucleotide-binding</keyword>
<dbReference type="Pfam" id="PF07714">
    <property type="entry name" value="PK_Tyr_Ser-Thr"/>
    <property type="match status" value="1"/>
</dbReference>
<dbReference type="SUPFAM" id="SSF56112">
    <property type="entry name" value="Protein kinase-like (PK-like)"/>
    <property type="match status" value="1"/>
</dbReference>
<evidence type="ECO:0000256" key="9">
    <source>
        <dbReference type="ARBA" id="ARBA00023239"/>
    </source>
</evidence>
<evidence type="ECO:0000256" key="2">
    <source>
        <dbReference type="ARBA" id="ARBA00004167"/>
    </source>
</evidence>
<evidence type="ECO:0000256" key="10">
    <source>
        <dbReference type="ARBA" id="ARBA00023293"/>
    </source>
</evidence>
<evidence type="ECO:0000256" key="4">
    <source>
        <dbReference type="ARBA" id="ARBA00022692"/>
    </source>
</evidence>
<evidence type="ECO:0000256" key="6">
    <source>
        <dbReference type="ARBA" id="ARBA00022989"/>
    </source>
</evidence>
<evidence type="ECO:0000259" key="12">
    <source>
        <dbReference type="PROSITE" id="PS50125"/>
    </source>
</evidence>
<protein>
    <recommendedName>
        <fullName evidence="3">guanylate cyclase</fullName>
        <ecNumber evidence="3">4.6.1.2</ecNumber>
    </recommendedName>
</protein>
<feature type="domain" description="Guanylate cyclase" evidence="12">
    <location>
        <begin position="26"/>
        <end position="55"/>
    </location>
</feature>
<gene>
    <name evidence="13" type="ORF">LAZ67_9001229</name>
</gene>
<proteinExistence type="predicted"/>
<dbReference type="SUPFAM" id="SSF55073">
    <property type="entry name" value="Nucleotide cyclase"/>
    <property type="match status" value="1"/>
</dbReference>
<evidence type="ECO:0000256" key="5">
    <source>
        <dbReference type="ARBA" id="ARBA00022741"/>
    </source>
</evidence>
<accession>A0ABY6KW77</accession>
<dbReference type="Proteomes" id="UP001235939">
    <property type="component" value="Chromosome 09"/>
</dbReference>
<keyword evidence="6" id="KW-1133">Transmembrane helix</keyword>
<dbReference type="InterPro" id="IPR001245">
    <property type="entry name" value="Ser-Thr/Tyr_kinase_cat_dom"/>
</dbReference>
<dbReference type="Gene3D" id="1.10.510.10">
    <property type="entry name" value="Transferase(Phosphotransferase) domain 1"/>
    <property type="match status" value="1"/>
</dbReference>
<keyword evidence="8" id="KW-0325">Glycoprotein</keyword>
<evidence type="ECO:0000313" key="13">
    <source>
        <dbReference type="EMBL" id="UYV71938.1"/>
    </source>
</evidence>
<keyword evidence="4" id="KW-0812">Transmembrane</keyword>
<keyword evidence="14" id="KW-1185">Reference proteome</keyword>
<dbReference type="InterPro" id="IPR011009">
    <property type="entry name" value="Kinase-like_dom_sf"/>
</dbReference>
<dbReference type="InterPro" id="IPR000719">
    <property type="entry name" value="Prot_kinase_dom"/>
</dbReference>
<feature type="domain" description="Protein kinase" evidence="11">
    <location>
        <begin position="1"/>
        <end position="260"/>
    </location>
</feature>
<name>A0ABY6KW77_9ARAC</name>
<dbReference type="InterPro" id="IPR029787">
    <property type="entry name" value="Nucleotide_cyclase"/>
</dbReference>
<dbReference type="EC" id="4.6.1.2" evidence="3"/>
<dbReference type="PROSITE" id="PS50125">
    <property type="entry name" value="GUANYLATE_CYCLASE_2"/>
    <property type="match status" value="1"/>
</dbReference>
<sequence length="260" mass="29707">MLCSRYVADELKKGHHVKPESFESVTIFFSDVVGFTPLAAASTPMEASPTLALFFCRVMREITHENLVRFMGLCVDEPPCVMVVTEMCARGSLQVRTALLSRHLINRLSVQDMLLNDSVQIDWVFRHSIIFDIVEGMCFLHASSIGHHGHFKSTNCVIDGRFVVKIADYGLRTVLNQVPEEKDLDPKRLFWTAPEHLRERSTLRWGSKKGDVYSFAIVLQEIISRMEPFETFERVIRRRSAIDPLGQYLSLPSLQPSYCQ</sequence>
<evidence type="ECO:0000256" key="3">
    <source>
        <dbReference type="ARBA" id="ARBA00012202"/>
    </source>
</evidence>
<reference evidence="13 14" key="1">
    <citation type="submission" date="2022-01" db="EMBL/GenBank/DDBJ databases">
        <title>A chromosomal length assembly of Cordylochernes scorpioides.</title>
        <authorList>
            <person name="Zeh D."/>
            <person name="Zeh J."/>
        </authorList>
    </citation>
    <scope>NUCLEOTIDE SEQUENCE [LARGE SCALE GENOMIC DNA]</scope>
    <source>
        <strain evidence="13">IN4F17</strain>
        <tissue evidence="13">Whole Body</tissue>
    </source>
</reference>
<evidence type="ECO:0000259" key="11">
    <source>
        <dbReference type="PROSITE" id="PS50011"/>
    </source>
</evidence>
<dbReference type="EMBL" id="CP092871">
    <property type="protein sequence ID" value="UYV71938.1"/>
    <property type="molecule type" value="Genomic_DNA"/>
</dbReference>
<keyword evidence="7" id="KW-0472">Membrane</keyword>